<organism evidence="2 3">
    <name type="scientific">Aspergillus keveii</name>
    <dbReference type="NCBI Taxonomy" id="714993"/>
    <lineage>
        <taxon>Eukaryota</taxon>
        <taxon>Fungi</taxon>
        <taxon>Dikarya</taxon>
        <taxon>Ascomycota</taxon>
        <taxon>Pezizomycotina</taxon>
        <taxon>Eurotiomycetes</taxon>
        <taxon>Eurotiomycetidae</taxon>
        <taxon>Eurotiales</taxon>
        <taxon>Aspergillaceae</taxon>
        <taxon>Aspergillus</taxon>
        <taxon>Aspergillus subgen. Nidulantes</taxon>
    </lineage>
</organism>
<feature type="region of interest" description="Disordered" evidence="1">
    <location>
        <begin position="588"/>
        <end position="616"/>
    </location>
</feature>
<reference evidence="2 3" key="1">
    <citation type="submission" date="2024-07" db="EMBL/GenBank/DDBJ databases">
        <title>Section-level genome sequencing and comparative genomics of Aspergillus sections Usti and Cavernicolus.</title>
        <authorList>
            <consortium name="Lawrence Berkeley National Laboratory"/>
            <person name="Nybo J.L."/>
            <person name="Vesth T.C."/>
            <person name="Theobald S."/>
            <person name="Frisvad J.C."/>
            <person name="Larsen T.O."/>
            <person name="Kjaerboelling I."/>
            <person name="Rothschild-Mancinelli K."/>
            <person name="Lyhne E.K."/>
            <person name="Kogle M.E."/>
            <person name="Barry K."/>
            <person name="Clum A."/>
            <person name="Na H."/>
            <person name="Ledsgaard L."/>
            <person name="Lin J."/>
            <person name="Lipzen A."/>
            <person name="Kuo A."/>
            <person name="Riley R."/>
            <person name="Mondo S."/>
            <person name="Labutti K."/>
            <person name="Haridas S."/>
            <person name="Pangalinan J."/>
            <person name="Salamov A.A."/>
            <person name="Simmons B.A."/>
            <person name="Magnuson J.K."/>
            <person name="Chen J."/>
            <person name="Drula E."/>
            <person name="Henrissat B."/>
            <person name="Wiebenga A."/>
            <person name="Lubbers R.J."/>
            <person name="Gomes A.C."/>
            <person name="Makela M.R."/>
            <person name="Stajich J."/>
            <person name="Grigoriev I.V."/>
            <person name="Mortensen U.H."/>
            <person name="De Vries R.P."/>
            <person name="Baker S.E."/>
            <person name="Andersen M.R."/>
        </authorList>
    </citation>
    <scope>NUCLEOTIDE SEQUENCE [LARGE SCALE GENOMIC DNA]</scope>
    <source>
        <strain evidence="2 3">CBS 209.92</strain>
    </source>
</reference>
<dbReference type="Proteomes" id="UP001610563">
    <property type="component" value="Unassembled WGS sequence"/>
</dbReference>
<sequence length="754" mass="82311">MQQAPQGFYGPYPTRAYGPVNGGFQSPDAGPSQSGLPPLSGPRNGFLDSFQAPALKPWEIGFFPDNRSGQLQPYPQLDGRGSSGLMPRIRGLLPSSPSSDSFPVGSQVLVGDQCANKVDGLHCWEVHWYEDGPGITSELCSNLSALIEGSKAELLKKRSCFPTISCGIFMVGRNKDEAQPRFVISCDDSQVCKRLKRILKTQSLRASYIGFKPLISTSFPRSQIPLQQLSIAQESTAVSGEGDGSEAESDAYTSSSGGIDGSISEHSLNVTHHHDVFAKSPLFEDRLLVLPAAVSIESSTSSHTATISGLFALEPSGHIFAVTVAHALVPPATKWILEGTQKVERLSDSDSDSHESAGHDQLFPPSGTGSTSALAKVGSVVKSSTSVRRGHDWALIELRTDIEVCTLAPYPTRISQPVGPENFGNGRREIYVKTKSAVIFGILFLNPYYIRPKGEEAFIEVWTVKLDNFIWTGDCGAWVVGTADQELYGYVAFGHPSDNYAYVIAASSVLKEITTQVSEDVAICASGLAFKQIFSKSHQAQSASRPEPQGDYRFSEATFQHHRPPSRGPYPANPWEYQNFQSWNPQAYSENSFRPSSADAPRPKPQQFQTESSKDETIAMLEKLIVEERARREASEAREAAQKAPPKSKADLEKDEAVARLEKLILEERTEREARELREATREAAREAEAAAAFAKKERAVHEKKVVEEAVKEAVEKARSTWEASAEQEQVSPSPGSSGKGRARFRKGPSCISQ</sequence>
<feature type="compositionally biased region" description="Low complexity" evidence="1">
    <location>
        <begin position="30"/>
        <end position="42"/>
    </location>
</feature>
<feature type="region of interest" description="Disordered" evidence="1">
    <location>
        <begin position="1"/>
        <end position="43"/>
    </location>
</feature>
<name>A0ABR4G316_9EURO</name>
<keyword evidence="3" id="KW-1185">Reference proteome</keyword>
<feature type="region of interest" description="Disordered" evidence="1">
    <location>
        <begin position="346"/>
        <end position="370"/>
    </location>
</feature>
<feature type="compositionally biased region" description="Basic and acidic residues" evidence="1">
    <location>
        <begin position="346"/>
        <end position="358"/>
    </location>
</feature>
<proteinExistence type="predicted"/>
<evidence type="ECO:0000313" key="2">
    <source>
        <dbReference type="EMBL" id="KAL2793417.1"/>
    </source>
</evidence>
<feature type="compositionally biased region" description="Polar residues" evidence="1">
    <location>
        <begin position="727"/>
        <end position="737"/>
    </location>
</feature>
<feature type="compositionally biased region" description="Basic and acidic residues" evidence="1">
    <location>
        <begin position="630"/>
        <end position="641"/>
    </location>
</feature>
<feature type="region of interest" description="Disordered" evidence="1">
    <location>
        <begin position="235"/>
        <end position="257"/>
    </location>
</feature>
<comment type="caution">
    <text evidence="2">The sequence shown here is derived from an EMBL/GenBank/DDBJ whole genome shotgun (WGS) entry which is preliminary data.</text>
</comment>
<feature type="region of interest" description="Disordered" evidence="1">
    <location>
        <begin position="630"/>
        <end position="655"/>
    </location>
</feature>
<accession>A0ABR4G316</accession>
<evidence type="ECO:0000256" key="1">
    <source>
        <dbReference type="SAM" id="MobiDB-lite"/>
    </source>
</evidence>
<gene>
    <name evidence="2" type="ORF">BJX66DRAFT_338879</name>
</gene>
<feature type="region of interest" description="Disordered" evidence="1">
    <location>
        <begin position="717"/>
        <end position="754"/>
    </location>
</feature>
<dbReference type="EMBL" id="JBFTWV010000058">
    <property type="protein sequence ID" value="KAL2793417.1"/>
    <property type="molecule type" value="Genomic_DNA"/>
</dbReference>
<protein>
    <submittedName>
        <fullName evidence="2">Uncharacterized protein</fullName>
    </submittedName>
</protein>
<evidence type="ECO:0000313" key="3">
    <source>
        <dbReference type="Proteomes" id="UP001610563"/>
    </source>
</evidence>